<proteinExistence type="predicted"/>
<dbReference type="AlphaFoldDB" id="A0A0B1P1U8"/>
<evidence type="ECO:0000313" key="1">
    <source>
        <dbReference type="EMBL" id="KHJ31265.1"/>
    </source>
</evidence>
<gene>
    <name evidence="1" type="ORF">EV44_g4316</name>
</gene>
<keyword evidence="2" id="KW-1185">Reference proteome</keyword>
<organism evidence="1 2">
    <name type="scientific">Uncinula necator</name>
    <name type="common">Grape powdery mildew</name>
    <dbReference type="NCBI Taxonomy" id="52586"/>
    <lineage>
        <taxon>Eukaryota</taxon>
        <taxon>Fungi</taxon>
        <taxon>Dikarya</taxon>
        <taxon>Ascomycota</taxon>
        <taxon>Pezizomycotina</taxon>
        <taxon>Leotiomycetes</taxon>
        <taxon>Erysiphales</taxon>
        <taxon>Erysiphaceae</taxon>
        <taxon>Erysiphe</taxon>
    </lineage>
</organism>
<sequence>MSCNETDITSVNRTQIDFALTIKDKEIRQKLLNDSFNLAPLEAKLEPASNLITYRIATVPVALTKTDGRVVVDNDRVIVKTTRVTKSTPKIVRLHGKIRPGPPHHSWLAHFTREKAPRPGFRIFDKSGLAYI</sequence>
<reference evidence="1 2" key="1">
    <citation type="journal article" date="2014" name="BMC Genomics">
        <title>Adaptive genomic structural variation in the grape powdery mildew pathogen, Erysiphe necator.</title>
        <authorList>
            <person name="Jones L."/>
            <person name="Riaz S."/>
            <person name="Morales-Cruz A."/>
            <person name="Amrine K.C."/>
            <person name="McGuire B."/>
            <person name="Gubler W.D."/>
            <person name="Walker M.A."/>
            <person name="Cantu D."/>
        </authorList>
    </citation>
    <scope>NUCLEOTIDE SEQUENCE [LARGE SCALE GENOMIC DNA]</scope>
    <source>
        <strain evidence="2">c</strain>
    </source>
</reference>
<evidence type="ECO:0000313" key="2">
    <source>
        <dbReference type="Proteomes" id="UP000030854"/>
    </source>
</evidence>
<dbReference type="HOGENOM" id="CLU_018153_6_1_1"/>
<comment type="caution">
    <text evidence="1">The sequence shown here is derived from an EMBL/GenBank/DDBJ whole genome shotgun (WGS) entry which is preliminary data.</text>
</comment>
<dbReference type="Proteomes" id="UP000030854">
    <property type="component" value="Unassembled WGS sequence"/>
</dbReference>
<name>A0A0B1P1U8_UNCNE</name>
<protein>
    <submittedName>
        <fullName evidence="1">Putative eka-like protein</fullName>
    </submittedName>
</protein>
<dbReference type="EMBL" id="JNVN01003047">
    <property type="protein sequence ID" value="KHJ31265.1"/>
    <property type="molecule type" value="Genomic_DNA"/>
</dbReference>
<accession>A0A0B1P1U8</accession>